<dbReference type="EMBL" id="UYRW01001956">
    <property type="protein sequence ID" value="VDK82123.1"/>
    <property type="molecule type" value="Genomic_DNA"/>
</dbReference>
<dbReference type="WBParaSite" id="nOo.2.0.1.t06367-RA">
    <property type="protein sequence ID" value="nOo.2.0.1.t06367-RA"/>
    <property type="gene ID" value="nOo.2.0.1.g06367"/>
</dbReference>
<feature type="region of interest" description="Disordered" evidence="1">
    <location>
        <begin position="185"/>
        <end position="206"/>
    </location>
</feature>
<dbReference type="AlphaFoldDB" id="A0A182EE63"/>
<keyword evidence="3" id="KW-1185">Reference proteome</keyword>
<evidence type="ECO:0000313" key="2">
    <source>
        <dbReference type="EMBL" id="VDK82123.1"/>
    </source>
</evidence>
<sequence length="251" mass="29836">MDLSPLDQMVTKEEIQQQIRGQEKNNRKKIMRLELHIGSTLETVNAEWKQYIQQLPTTTRRREEEENYAQMVDDERENYYVIRKVLEDKFGQSHVVKKSLYNELHSIKKNDREWKTTVEAVERILRQLEAMGENLEQSSFEIIIENKLPVWILDKVYQQKEEQGPWSVTKLRPFLGKLVQRNEEMTRSQSLNMEKDPEQIKNKPRSYLQHARNETSALAITILSKEKAKENSSSKKNEKTLRLCSFCKQDH</sequence>
<evidence type="ECO:0000313" key="4">
    <source>
        <dbReference type="WBParaSite" id="nOo.2.0.1.t06367-RA"/>
    </source>
</evidence>
<evidence type="ECO:0000256" key="1">
    <source>
        <dbReference type="SAM" id="MobiDB-lite"/>
    </source>
</evidence>
<evidence type="ECO:0000313" key="3">
    <source>
        <dbReference type="Proteomes" id="UP000271087"/>
    </source>
</evidence>
<dbReference type="Proteomes" id="UP000271087">
    <property type="component" value="Unassembled WGS sequence"/>
</dbReference>
<reference evidence="2 3" key="2">
    <citation type="submission" date="2018-08" db="EMBL/GenBank/DDBJ databases">
        <authorList>
            <person name="Laetsch R D."/>
            <person name="Stevens L."/>
            <person name="Kumar S."/>
            <person name="Blaxter L. M."/>
        </authorList>
    </citation>
    <scope>NUCLEOTIDE SEQUENCE [LARGE SCALE GENOMIC DNA]</scope>
</reference>
<protein>
    <submittedName>
        <fullName evidence="4">Gag_pre-integrs domain-containing protein</fullName>
    </submittedName>
</protein>
<gene>
    <name evidence="2" type="ORF">NOO_LOCUS6367</name>
</gene>
<dbReference type="Pfam" id="PF03564">
    <property type="entry name" value="DUF1759"/>
    <property type="match status" value="1"/>
</dbReference>
<dbReference type="STRING" id="42157.A0A182EE63"/>
<name>A0A182EE63_ONCOC</name>
<accession>A0A182EE63</accession>
<dbReference type="InterPro" id="IPR005312">
    <property type="entry name" value="DUF1759"/>
</dbReference>
<organism evidence="4">
    <name type="scientific">Onchocerca ochengi</name>
    <name type="common">Filarial nematode worm</name>
    <dbReference type="NCBI Taxonomy" id="42157"/>
    <lineage>
        <taxon>Eukaryota</taxon>
        <taxon>Metazoa</taxon>
        <taxon>Ecdysozoa</taxon>
        <taxon>Nematoda</taxon>
        <taxon>Chromadorea</taxon>
        <taxon>Rhabditida</taxon>
        <taxon>Spirurina</taxon>
        <taxon>Spiruromorpha</taxon>
        <taxon>Filarioidea</taxon>
        <taxon>Onchocercidae</taxon>
        <taxon>Onchocerca</taxon>
    </lineage>
</organism>
<proteinExistence type="predicted"/>
<dbReference type="OrthoDB" id="5864015at2759"/>
<reference evidence="4" key="1">
    <citation type="submission" date="2016-06" db="UniProtKB">
        <authorList>
            <consortium name="WormBaseParasite"/>
        </authorList>
    </citation>
    <scope>IDENTIFICATION</scope>
</reference>